<feature type="transmembrane region" description="Helical" evidence="1">
    <location>
        <begin position="38"/>
        <end position="58"/>
    </location>
</feature>
<dbReference type="Proteomes" id="UP000852880">
    <property type="component" value="Unassembled WGS sequence"/>
</dbReference>
<evidence type="ECO:0000313" key="2">
    <source>
        <dbReference type="EMBL" id="OEH98176.1"/>
    </source>
</evidence>
<comment type="caution">
    <text evidence="2">The sequence shown here is derived from an EMBL/GenBank/DDBJ whole genome shotgun (WGS) entry which is preliminary data.</text>
</comment>
<keyword evidence="1" id="KW-0472">Membrane</keyword>
<gene>
    <name evidence="2" type="ORF">BH006_18970</name>
</gene>
<dbReference type="EMBL" id="MJEL01000011">
    <property type="protein sequence ID" value="OEH98176.1"/>
    <property type="molecule type" value="Genomic_DNA"/>
</dbReference>
<protein>
    <recommendedName>
        <fullName evidence="3">Zinc ribbon domain-containing protein</fullName>
    </recommendedName>
</protein>
<proteinExistence type="predicted"/>
<dbReference type="AlphaFoldDB" id="A0A3F3IH24"/>
<sequence>MALIQCPECHKDVSDSAFKCPACGKTLKKAQRTVIGKVIKWLFVLFNILMILWVIFGLGGASDIYSSAQSSAEQAGAAIGTGLAIGMIATIWVVGDIIIGFLVLLTRPKSS</sequence>
<keyword evidence="1" id="KW-0812">Transmembrane</keyword>
<evidence type="ECO:0008006" key="3">
    <source>
        <dbReference type="Google" id="ProtNLM"/>
    </source>
</evidence>
<accession>A0A3F3IH24</accession>
<feature type="transmembrane region" description="Helical" evidence="1">
    <location>
        <begin position="78"/>
        <end position="105"/>
    </location>
</feature>
<keyword evidence="1" id="KW-1133">Transmembrane helix</keyword>
<evidence type="ECO:0000256" key="1">
    <source>
        <dbReference type="SAM" id="Phobius"/>
    </source>
</evidence>
<reference evidence="2" key="1">
    <citation type="submission" date="2016-09" db="EMBL/GenBank/DDBJ databases">
        <title>Whole Genome Sequencing of Salmonella enterica subsp. enterica serovar Nottingham.</title>
        <authorList>
            <person name="Zheng J."/>
            <person name="Wang H."/>
        </authorList>
    </citation>
    <scope>NUCLEOTIDE SEQUENCE [LARGE SCALE GENOMIC DNA]</scope>
    <source>
        <strain evidence="2">CFSAN055411</strain>
    </source>
</reference>
<name>A0A3F3IH24_SALER</name>
<dbReference type="RefSeq" id="WP_069721298.1">
    <property type="nucleotide sequence ID" value="NZ_MJEL01000011.1"/>
</dbReference>
<organism evidence="2">
    <name type="scientific">Salmonella enterica</name>
    <name type="common">Salmonella choleraesuis</name>
    <dbReference type="NCBI Taxonomy" id="28901"/>
    <lineage>
        <taxon>Bacteria</taxon>
        <taxon>Pseudomonadati</taxon>
        <taxon>Pseudomonadota</taxon>
        <taxon>Gammaproteobacteria</taxon>
        <taxon>Enterobacterales</taxon>
        <taxon>Enterobacteriaceae</taxon>
        <taxon>Salmonella</taxon>
    </lineage>
</organism>